<dbReference type="Proteomes" id="UP000630718">
    <property type="component" value="Unassembled WGS sequence"/>
</dbReference>
<gene>
    <name evidence="1" type="ORF">GCM10018772_36440</name>
</gene>
<keyword evidence="2" id="KW-1185">Reference proteome</keyword>
<evidence type="ECO:0000313" key="1">
    <source>
        <dbReference type="EMBL" id="GHF08058.1"/>
    </source>
</evidence>
<reference evidence="1" key="1">
    <citation type="journal article" date="2014" name="Int. J. Syst. Evol. Microbiol.">
        <title>Complete genome sequence of Corynebacterium casei LMG S-19264T (=DSM 44701T), isolated from a smear-ripened cheese.</title>
        <authorList>
            <consortium name="US DOE Joint Genome Institute (JGI-PGF)"/>
            <person name="Walter F."/>
            <person name="Albersmeier A."/>
            <person name="Kalinowski J."/>
            <person name="Ruckert C."/>
        </authorList>
    </citation>
    <scope>NUCLEOTIDE SEQUENCE</scope>
    <source>
        <strain evidence="1">JCM 4477</strain>
    </source>
</reference>
<reference evidence="1" key="2">
    <citation type="submission" date="2020-09" db="EMBL/GenBank/DDBJ databases">
        <authorList>
            <person name="Sun Q."/>
            <person name="Ohkuma M."/>
        </authorList>
    </citation>
    <scope>NUCLEOTIDE SEQUENCE</scope>
    <source>
        <strain evidence="1">JCM 4477</strain>
    </source>
</reference>
<name>A0A919AJE3_9ACTN</name>
<accession>A0A919AJE3</accession>
<protein>
    <submittedName>
        <fullName evidence="1">Uncharacterized protein</fullName>
    </submittedName>
</protein>
<proteinExistence type="predicted"/>
<organism evidence="1 2">
    <name type="scientific">Streptomyces fumanus</name>
    <dbReference type="NCBI Taxonomy" id="67302"/>
    <lineage>
        <taxon>Bacteria</taxon>
        <taxon>Bacillati</taxon>
        <taxon>Actinomycetota</taxon>
        <taxon>Actinomycetes</taxon>
        <taxon>Kitasatosporales</taxon>
        <taxon>Streptomycetaceae</taxon>
        <taxon>Streptomyces</taxon>
    </lineage>
</organism>
<comment type="caution">
    <text evidence="1">The sequence shown here is derived from an EMBL/GenBank/DDBJ whole genome shotgun (WGS) entry which is preliminary data.</text>
</comment>
<dbReference type="EMBL" id="BNBI01000007">
    <property type="protein sequence ID" value="GHF08058.1"/>
    <property type="molecule type" value="Genomic_DNA"/>
</dbReference>
<sequence length="161" mass="17741">MSNEGADRVYISEPVDLSRQVYVENSDYQLLCCGHPSGGGTSGGGGSTDNWLTAAELVYDMTGNPGRVVSDIITFDYDSETRIEIKVLGGEFAIIRGDDVLHSGRKAFELLMRLQDLTFEGALEWIAEKYSVEKAEVLAHDYVARRLGTHRADEEPEHGRG</sequence>
<evidence type="ECO:0000313" key="2">
    <source>
        <dbReference type="Proteomes" id="UP000630718"/>
    </source>
</evidence>
<dbReference type="RefSeq" id="WP_190205341.1">
    <property type="nucleotide sequence ID" value="NZ_BNBI01000007.1"/>
</dbReference>
<dbReference type="AlphaFoldDB" id="A0A919AJE3"/>